<name>A0A5C7Y824_9MYCO</name>
<dbReference type="SUPFAM" id="SSF140453">
    <property type="entry name" value="EsxAB dimer-like"/>
    <property type="match status" value="1"/>
</dbReference>
<evidence type="ECO:0000313" key="2">
    <source>
        <dbReference type="Proteomes" id="UP000321797"/>
    </source>
</evidence>
<dbReference type="InterPro" id="IPR036689">
    <property type="entry name" value="ESAT-6-like_sf"/>
</dbReference>
<organism evidence="1 2">
    <name type="scientific">Mycolicibacter arupensis</name>
    <dbReference type="NCBI Taxonomy" id="342002"/>
    <lineage>
        <taxon>Bacteria</taxon>
        <taxon>Bacillati</taxon>
        <taxon>Actinomycetota</taxon>
        <taxon>Actinomycetes</taxon>
        <taxon>Mycobacteriales</taxon>
        <taxon>Mycobacteriaceae</taxon>
        <taxon>Mycolicibacter</taxon>
    </lineage>
</organism>
<reference evidence="1 2" key="1">
    <citation type="submission" date="2018-09" db="EMBL/GenBank/DDBJ databases">
        <title>Metagenome Assembled Genomes from an Advanced Water Purification Facility.</title>
        <authorList>
            <person name="Stamps B.W."/>
            <person name="Spear J.R."/>
        </authorList>
    </citation>
    <scope>NUCLEOTIDE SEQUENCE [LARGE SCALE GENOMIC DNA]</scope>
    <source>
        <strain evidence="1">Bin_29_2</strain>
    </source>
</reference>
<dbReference type="EMBL" id="SSGD01000031">
    <property type="protein sequence ID" value="TXI57990.1"/>
    <property type="molecule type" value="Genomic_DNA"/>
</dbReference>
<dbReference type="Gene3D" id="1.10.287.1060">
    <property type="entry name" value="ESAT-6-like"/>
    <property type="match status" value="1"/>
</dbReference>
<comment type="caution">
    <text evidence="1">The sequence shown here is derived from an EMBL/GenBank/DDBJ whole genome shotgun (WGS) entry which is preliminary data.</text>
</comment>
<dbReference type="AlphaFoldDB" id="A0A5C7Y824"/>
<sequence length="100" mass="10724">MALNTDTQQMLAAAAQLESIRNDVLTSLGQYSTMNQDLGSSGFQGAASLASLRTTEDINSTGRQVAVRFQSCIDQIRNSAHQYAQMNDDNAAHLSNIAST</sequence>
<proteinExistence type="predicted"/>
<dbReference type="RefSeq" id="WP_276759603.1">
    <property type="nucleotide sequence ID" value="NZ_SSGD01000031.1"/>
</dbReference>
<dbReference type="Proteomes" id="UP000321797">
    <property type="component" value="Unassembled WGS sequence"/>
</dbReference>
<evidence type="ECO:0000313" key="1">
    <source>
        <dbReference type="EMBL" id="TXI57990.1"/>
    </source>
</evidence>
<accession>A0A5C7Y824</accession>
<gene>
    <name evidence="1" type="ORF">E6Q54_06865</name>
</gene>
<protein>
    <recommendedName>
        <fullName evidence="3">WXG100 family type VII secretion target</fullName>
    </recommendedName>
</protein>
<evidence type="ECO:0008006" key="3">
    <source>
        <dbReference type="Google" id="ProtNLM"/>
    </source>
</evidence>